<dbReference type="GO" id="GO:0006351">
    <property type="term" value="P:DNA-templated transcription"/>
    <property type="evidence" value="ECO:0007669"/>
    <property type="project" value="TreeGrafter"/>
</dbReference>
<feature type="domain" description="HTH lysR-type" evidence="5">
    <location>
        <begin position="17"/>
        <end position="74"/>
    </location>
</feature>
<dbReference type="EMBL" id="DAAFQC010000034">
    <property type="protein sequence ID" value="HAB1049637.1"/>
    <property type="molecule type" value="Genomic_DNA"/>
</dbReference>
<gene>
    <name evidence="6" type="ORF">GB000_19255</name>
    <name evidence="8" type="ORF">GB225_21325</name>
    <name evidence="10" type="ORF">GBV52_21085</name>
    <name evidence="7" type="ORF">GBW39_23055</name>
    <name evidence="9" type="ORF">GBW51_22455</name>
</gene>
<evidence type="ECO:0000256" key="1">
    <source>
        <dbReference type="ARBA" id="ARBA00009437"/>
    </source>
</evidence>
<keyword evidence="2" id="KW-0805">Transcription regulation</keyword>
<sequence>MVLIMLSEILNGNGMRHDFNDYVAFMAVAQECSFSRAAVRLGISASTLSHTIRRLEERVGMPLLMRTTRRVAVTEAGKQLLLTLEPGLARIEAGVTALQRLRHTPAGLVRLTVSDHMIHECLWPRLSPLLKKYSDIKVEMSQQNGFVDIVEGNFDAGVRIGDDILKDMVAVRIAPDIRFVVIGSSTYLAERGLPLHPSQLEKHDCINIRLSPTGPLYGWEFVRQGENIVKKVDGQLTFSSIYPMLQAVKDGYGLAYLPESSALAGIEAGHYCRVLEDWSEAFPADMIIPIMSITGSGKDNTDTLHEKGKSNITCCAPDFKNERFT</sequence>
<protein>
    <submittedName>
        <fullName evidence="10">LysR family transcriptional regulator</fullName>
    </submittedName>
</protein>
<dbReference type="PANTHER" id="PTHR30537">
    <property type="entry name" value="HTH-TYPE TRANSCRIPTIONAL REGULATOR"/>
    <property type="match status" value="1"/>
</dbReference>
<dbReference type="GO" id="GO:0003700">
    <property type="term" value="F:DNA-binding transcription factor activity"/>
    <property type="evidence" value="ECO:0007669"/>
    <property type="project" value="InterPro"/>
</dbReference>
<evidence type="ECO:0000259" key="5">
    <source>
        <dbReference type="PROSITE" id="PS50931"/>
    </source>
</evidence>
<reference evidence="10" key="1">
    <citation type="journal article" date="2018" name="Genome Biol.">
        <title>SKESA: strategic k-mer extension for scrupulous assemblies.</title>
        <authorList>
            <person name="Souvorov A."/>
            <person name="Agarwala R."/>
            <person name="Lipman D.J."/>
        </authorList>
    </citation>
    <scope>NUCLEOTIDE SEQUENCE</scope>
    <source>
        <strain evidence="10">Salmonella enterica</strain>
    </source>
</reference>
<dbReference type="Pfam" id="PF00126">
    <property type="entry name" value="HTH_1"/>
    <property type="match status" value="1"/>
</dbReference>
<dbReference type="EMBL" id="DAAFPU010000063">
    <property type="protein sequence ID" value="HAB0991107.1"/>
    <property type="molecule type" value="Genomic_DNA"/>
</dbReference>
<dbReference type="Gene3D" id="1.10.10.10">
    <property type="entry name" value="Winged helix-like DNA-binding domain superfamily/Winged helix DNA-binding domain"/>
    <property type="match status" value="1"/>
</dbReference>
<dbReference type="PROSITE" id="PS50931">
    <property type="entry name" value="HTH_LYSR"/>
    <property type="match status" value="1"/>
</dbReference>
<comment type="caution">
    <text evidence="10">The sequence shown here is derived from an EMBL/GenBank/DDBJ whole genome shotgun (WGS) entry which is preliminary data.</text>
</comment>
<dbReference type="InterPro" id="IPR036390">
    <property type="entry name" value="WH_DNA-bd_sf"/>
</dbReference>
<evidence type="ECO:0000313" key="6">
    <source>
        <dbReference type="EMBL" id="HAB0991107.1"/>
    </source>
</evidence>
<evidence type="ECO:0000256" key="3">
    <source>
        <dbReference type="ARBA" id="ARBA00023125"/>
    </source>
</evidence>
<evidence type="ECO:0000256" key="2">
    <source>
        <dbReference type="ARBA" id="ARBA00023015"/>
    </source>
</evidence>
<reference evidence="10" key="2">
    <citation type="submission" date="2019-10" db="EMBL/GenBank/DDBJ databases">
        <authorList>
            <consortium name="NCBI Pathogen Detection Project"/>
        </authorList>
    </citation>
    <scope>NUCLEOTIDE SEQUENCE</scope>
    <source>
        <strain evidence="10">Salmonella enterica</strain>
    </source>
</reference>
<dbReference type="InterPro" id="IPR000847">
    <property type="entry name" value="LysR_HTH_N"/>
</dbReference>
<accession>A0A6Y4VYB8</accession>
<dbReference type="Gene3D" id="3.40.190.290">
    <property type="match status" value="1"/>
</dbReference>
<dbReference type="AlphaFoldDB" id="A0A6Y4VYB8"/>
<dbReference type="InterPro" id="IPR005119">
    <property type="entry name" value="LysR_subst-bd"/>
</dbReference>
<dbReference type="EMBL" id="DAAHFY010000017">
    <property type="protein sequence ID" value="HAB5955679.1"/>
    <property type="molecule type" value="Genomic_DNA"/>
</dbReference>
<evidence type="ECO:0000313" key="8">
    <source>
        <dbReference type="EMBL" id="HAB5430568.1"/>
    </source>
</evidence>
<evidence type="ECO:0000313" key="9">
    <source>
        <dbReference type="EMBL" id="HAB5740590.1"/>
    </source>
</evidence>
<dbReference type="FunFam" id="1.10.10.10:FF:000001">
    <property type="entry name" value="LysR family transcriptional regulator"/>
    <property type="match status" value="1"/>
</dbReference>
<dbReference type="InterPro" id="IPR058163">
    <property type="entry name" value="LysR-type_TF_proteobact-type"/>
</dbReference>
<dbReference type="SUPFAM" id="SSF46785">
    <property type="entry name" value="Winged helix' DNA-binding domain"/>
    <property type="match status" value="1"/>
</dbReference>
<name>A0A6Y4VYB8_SALET</name>
<keyword evidence="4" id="KW-0804">Transcription</keyword>
<evidence type="ECO:0000256" key="4">
    <source>
        <dbReference type="ARBA" id="ARBA00023163"/>
    </source>
</evidence>
<dbReference type="EMBL" id="DAAHBM010000019">
    <property type="protein sequence ID" value="HAB5430568.1"/>
    <property type="molecule type" value="Genomic_DNA"/>
</dbReference>
<keyword evidence="3" id="KW-0238">DNA-binding</keyword>
<dbReference type="Pfam" id="PF03466">
    <property type="entry name" value="LysR_substrate"/>
    <property type="match status" value="1"/>
</dbReference>
<evidence type="ECO:0000313" key="10">
    <source>
        <dbReference type="EMBL" id="HAB5955679.1"/>
    </source>
</evidence>
<dbReference type="PANTHER" id="PTHR30537:SF1">
    <property type="entry name" value="HTH-TYPE TRANSCRIPTIONAL REGULATOR PGRR"/>
    <property type="match status" value="1"/>
</dbReference>
<comment type="similarity">
    <text evidence="1">Belongs to the LysR transcriptional regulatory family.</text>
</comment>
<organism evidence="10">
    <name type="scientific">Salmonella enterica I</name>
    <dbReference type="NCBI Taxonomy" id="59201"/>
    <lineage>
        <taxon>Bacteria</taxon>
        <taxon>Pseudomonadati</taxon>
        <taxon>Pseudomonadota</taxon>
        <taxon>Gammaproteobacteria</taxon>
        <taxon>Enterobacterales</taxon>
        <taxon>Enterobacteriaceae</taxon>
        <taxon>Salmonella</taxon>
    </lineage>
</organism>
<dbReference type="EMBL" id="DAAHEC010000027">
    <property type="protein sequence ID" value="HAB5740590.1"/>
    <property type="molecule type" value="Genomic_DNA"/>
</dbReference>
<dbReference type="GO" id="GO:0043565">
    <property type="term" value="F:sequence-specific DNA binding"/>
    <property type="evidence" value="ECO:0007669"/>
    <property type="project" value="TreeGrafter"/>
</dbReference>
<proteinExistence type="inferred from homology"/>
<dbReference type="InterPro" id="IPR036388">
    <property type="entry name" value="WH-like_DNA-bd_sf"/>
</dbReference>
<dbReference type="SUPFAM" id="SSF53850">
    <property type="entry name" value="Periplasmic binding protein-like II"/>
    <property type="match status" value="1"/>
</dbReference>
<evidence type="ECO:0000313" key="7">
    <source>
        <dbReference type="EMBL" id="HAB1049637.1"/>
    </source>
</evidence>